<evidence type="ECO:0000256" key="7">
    <source>
        <dbReference type="SAM" id="MobiDB-lite"/>
    </source>
</evidence>
<reference evidence="9 10" key="1">
    <citation type="journal article" date="2018" name="PLoS Genet.">
        <title>Population sequencing reveals clonal diversity and ancestral inbreeding in the grapevine cultivar Chardonnay.</title>
        <authorList>
            <person name="Roach M.J."/>
            <person name="Johnson D.L."/>
            <person name="Bohlmann J."/>
            <person name="van Vuuren H.J."/>
            <person name="Jones S.J."/>
            <person name="Pretorius I.S."/>
            <person name="Schmidt S.A."/>
            <person name="Borneman A.R."/>
        </authorList>
    </citation>
    <scope>NUCLEOTIDE SEQUENCE [LARGE SCALE GENOMIC DNA]</scope>
    <source>
        <strain evidence="10">cv. Chardonnay</strain>
        <tissue evidence="9">Leaf</tissue>
    </source>
</reference>
<keyword evidence="5" id="KW-0378">Hydrolase</keyword>
<name>A0A438BTL7_VITVI</name>
<evidence type="ECO:0000256" key="2">
    <source>
        <dbReference type="ARBA" id="ARBA00022695"/>
    </source>
</evidence>
<dbReference type="InterPro" id="IPR041373">
    <property type="entry name" value="RT_RNaseH"/>
</dbReference>
<evidence type="ECO:0000256" key="5">
    <source>
        <dbReference type="ARBA" id="ARBA00022801"/>
    </source>
</evidence>
<evidence type="ECO:0000256" key="3">
    <source>
        <dbReference type="ARBA" id="ARBA00022722"/>
    </source>
</evidence>
<dbReference type="Pfam" id="PF17917">
    <property type="entry name" value="RT_RNaseH"/>
    <property type="match status" value="1"/>
</dbReference>
<feature type="domain" description="Reverse transcriptase RNase H-like" evidence="8">
    <location>
        <begin position="657"/>
        <end position="723"/>
    </location>
</feature>
<dbReference type="AlphaFoldDB" id="A0A438BTL7"/>
<evidence type="ECO:0000256" key="6">
    <source>
        <dbReference type="ARBA" id="ARBA00022918"/>
    </source>
</evidence>
<protein>
    <recommendedName>
        <fullName evidence="8">Reverse transcriptase RNase H-like domain-containing protein</fullName>
    </recommendedName>
</protein>
<keyword evidence="4" id="KW-0255">Endonuclease</keyword>
<sequence length="847" mass="96211">MDQISIIMRILQPRFVKNLMGFPHVDFASLVQALYGIDKGIARGLWHESSPSNSKGKKPGIKQRSGDVSAISATKPRPLDIIRQLGKHPNERIARATPPVTKPFGGMDSYKEICLETSTTPERLIHMMTTDRATCIVFSADDLPPEGSDYTRPLYISVVCSSHRVLFVILDNGFALNFCPLATIVTLGFAPSDFGPSTQTVLRIPASFNLLLGRPWIHQVGAIPSSLHQKISHSDDDLLLIGFTFDEVQTLEIQDFCRDFVAMSFDQHSSTLVLDMMRSMSFLPGFGLGQRQHGSSEFVTTIDHDIPFGLGFTPSNDDVRYMARLHKDRVRARLSSIPFDYPVHPYTFNLVDYFVRGSEIQPRVEDIGVEDSTVDELQHMLHQMQMGDETPSVSASMTIAPPSPDRANLFSLCFLDETIDYGQFLDAVQRELFSPLELFRVSVIEITEEDQIVHVLELPVFVIPTIDMYEDTVGPIEGASEFVDLPLSFDILSGFVTHFDYVSDDSVMDLSIYDTANQPRELKIGSPLSTYERDNLIHLLRSYLDVFAWSYEDMTGLDPSIVKEEIQKQLNVRFLSVVEYPEWLVNVVPVPKKNGKVRVCVDFKDLNKASPKDDFPLTHIDLLVDNTAGYTVSERGIEVDPDKIKAILDIFAPKTEKEVKGKEQAIYYLSKRILDYEMRYVVIERFCLALVWVTRRLRHYMIEYSMHLISHLNQLRHLFDKPTLAESLPTIKSRLVDDDFPNEEFVAMTRLSGWRMYFDGAANHSGYGIDKFGGDWKTRDVKQKPYHAYLELLIENFEELEYIHLLRAQNQFVDALTTLASIVDIPTNVIVHPLLIKTRYAPSLIVT</sequence>
<evidence type="ECO:0000256" key="4">
    <source>
        <dbReference type="ARBA" id="ARBA00022759"/>
    </source>
</evidence>
<keyword evidence="2" id="KW-0548">Nucleotidyltransferase</keyword>
<gene>
    <name evidence="9" type="ORF">CK203_099103</name>
</gene>
<dbReference type="GO" id="GO:0004519">
    <property type="term" value="F:endonuclease activity"/>
    <property type="evidence" value="ECO:0007669"/>
    <property type="project" value="UniProtKB-KW"/>
</dbReference>
<dbReference type="GO" id="GO:0016787">
    <property type="term" value="F:hydrolase activity"/>
    <property type="evidence" value="ECO:0007669"/>
    <property type="project" value="UniProtKB-KW"/>
</dbReference>
<dbReference type="Gene3D" id="3.10.10.10">
    <property type="entry name" value="HIV Type 1 Reverse Transcriptase, subunit A, domain 1"/>
    <property type="match status" value="1"/>
</dbReference>
<keyword evidence="6" id="KW-0695">RNA-directed DNA polymerase</keyword>
<comment type="caution">
    <text evidence="9">The sequence shown here is derived from an EMBL/GenBank/DDBJ whole genome shotgun (WGS) entry which is preliminary data.</text>
</comment>
<dbReference type="Proteomes" id="UP000288805">
    <property type="component" value="Unassembled WGS sequence"/>
</dbReference>
<feature type="region of interest" description="Disordered" evidence="7">
    <location>
        <begin position="46"/>
        <end position="69"/>
    </location>
</feature>
<dbReference type="PANTHER" id="PTHR48475:SF1">
    <property type="entry name" value="RNASE H TYPE-1 DOMAIN-CONTAINING PROTEIN"/>
    <property type="match status" value="1"/>
</dbReference>
<organism evidence="9 10">
    <name type="scientific">Vitis vinifera</name>
    <name type="common">Grape</name>
    <dbReference type="NCBI Taxonomy" id="29760"/>
    <lineage>
        <taxon>Eukaryota</taxon>
        <taxon>Viridiplantae</taxon>
        <taxon>Streptophyta</taxon>
        <taxon>Embryophyta</taxon>
        <taxon>Tracheophyta</taxon>
        <taxon>Spermatophyta</taxon>
        <taxon>Magnoliopsida</taxon>
        <taxon>eudicotyledons</taxon>
        <taxon>Gunneridae</taxon>
        <taxon>Pentapetalae</taxon>
        <taxon>rosids</taxon>
        <taxon>Vitales</taxon>
        <taxon>Vitaceae</taxon>
        <taxon>Viteae</taxon>
        <taxon>Vitis</taxon>
    </lineage>
</organism>
<dbReference type="EMBL" id="QGNW01002622">
    <property type="protein sequence ID" value="RVW14309.1"/>
    <property type="molecule type" value="Genomic_DNA"/>
</dbReference>
<proteinExistence type="predicted"/>
<dbReference type="InterPro" id="IPR043502">
    <property type="entry name" value="DNA/RNA_pol_sf"/>
</dbReference>
<evidence type="ECO:0000313" key="10">
    <source>
        <dbReference type="Proteomes" id="UP000288805"/>
    </source>
</evidence>
<dbReference type="PANTHER" id="PTHR48475">
    <property type="entry name" value="RIBONUCLEASE H"/>
    <property type="match status" value="1"/>
</dbReference>
<evidence type="ECO:0000313" key="9">
    <source>
        <dbReference type="EMBL" id="RVW14309.1"/>
    </source>
</evidence>
<dbReference type="GO" id="GO:0003964">
    <property type="term" value="F:RNA-directed DNA polymerase activity"/>
    <property type="evidence" value="ECO:0007669"/>
    <property type="project" value="UniProtKB-KW"/>
</dbReference>
<evidence type="ECO:0000256" key="1">
    <source>
        <dbReference type="ARBA" id="ARBA00022679"/>
    </source>
</evidence>
<accession>A0A438BTL7</accession>
<dbReference type="SUPFAM" id="SSF56672">
    <property type="entry name" value="DNA/RNA polymerases"/>
    <property type="match status" value="1"/>
</dbReference>
<evidence type="ECO:0000259" key="8">
    <source>
        <dbReference type="Pfam" id="PF17917"/>
    </source>
</evidence>
<keyword evidence="1" id="KW-0808">Transferase</keyword>
<keyword evidence="3" id="KW-0540">Nuclease</keyword>